<dbReference type="GO" id="GO:0002161">
    <property type="term" value="F:aminoacyl-tRNA deacylase activity"/>
    <property type="evidence" value="ECO:0007669"/>
    <property type="project" value="InterPro"/>
</dbReference>
<evidence type="ECO:0000256" key="5">
    <source>
        <dbReference type="ARBA" id="ARBA00022917"/>
    </source>
</evidence>
<evidence type="ECO:0000313" key="14">
    <source>
        <dbReference type="Proteomes" id="UP001219901"/>
    </source>
</evidence>
<accession>A0AAJ5ZBQ3</accession>
<evidence type="ECO:0000256" key="6">
    <source>
        <dbReference type="ARBA" id="ARBA00023146"/>
    </source>
</evidence>
<dbReference type="SUPFAM" id="SSF50677">
    <property type="entry name" value="ValRS/IleRS/LeuRS editing domain"/>
    <property type="match status" value="1"/>
</dbReference>
<dbReference type="AlphaFoldDB" id="A0AAJ5ZBQ3"/>
<sequence>MASHFDSVDPKVDFVAKEEEILKWWDDNDIPARYRKLNDDKEKKYSFIDGPITANNAMGVHHAWGRTYKDLFLRFRNMQGYKQRFQNGFDGQGLWIEVEVEKEMGFKSKRDIEAFGVGKFVEECRKRVDRFAERISNQSQRLGYFMDWDNSYHTKSDENNYTIWHFLKTCADKGWIYKGRDVMPWCPRCGTGLSQHEIVTEGYQDITHDSPYLKFPLIDDGHEGENLLVWTTTPWTLAANVAAAVNPEYTYAKVEDRGSVIYFSKSLLESLKKDHVLTGEAKVLGEVKGSELVGLRYKAPFDELPAQDEVRDQHRVLSWDEVGEDEGTGIVHTAPGAGAEDFKLGNENGLTPIAPLDQNGIYKEGFGEFTGKSAADVKDMVFESLKEKDLLVRVNKYTHRYPVCWRCSTELVFRLVDEWFINMDEIRPKMQKATNEMNWYPEFGKARELDWLKNMQDWMISKKRYYGLALPIYACDCGNFDVIGSSEELKERAVEGWEEFEAAGASPHRPWIDGVKIACSDCGETVSRIEDVGNAWLDAGIVPFSTIGYKSDPEYWKEWFPADWISESFPGQFRNWFYSLIVMAAVLEDSMPAKNVFAYALMRDENGEEMHKSKGNAIWFEDAAEKMGVDVMRWTYSRHNPASNLNFGYKTGDEVRRQFIIPLWNIYSFFTTYANLDDWTPDDCVIPSSFGFTPDGEQNGFESWTMPEGEGFSELDRWILSELNQLTQKMTDNLESWQLPYAAGGVEQFVEDLSNWYVRRSRRRFWKTEGDKDKNAAYSTLYTCLTTLSRLLAPFTPFFADIMYRNLVAERIDDAPDSVHLTSWPKANASLVDEDVMNQTRLAIRLASLGRSARAQSRLKVRQPLGEFVAEVRHDWEHFALAKIENVLKEELNVKSVIDASEMGGLLGFEIKPNLRVLGPKYGKQIDEIRNAIQAADANEIARASEAGETISIGSFELEADEVLIERVALENYAVATDAGYAGAVLTVVSDELKAEGTAREVVRVIQNLRKSSGLKISDRINLWISCSDDVTGALMTHADYIAEETLADNVDIGAVLSDDAQGVAASESLDLDDGNKVTVNLEKA</sequence>
<evidence type="ECO:0000256" key="8">
    <source>
        <dbReference type="ARBA" id="ARBA00048359"/>
    </source>
</evidence>
<dbReference type="InterPro" id="IPR009080">
    <property type="entry name" value="tRNAsynth_Ia_anticodon-bd"/>
</dbReference>
<dbReference type="InterPro" id="IPR014729">
    <property type="entry name" value="Rossmann-like_a/b/a_fold"/>
</dbReference>
<evidence type="ECO:0000256" key="9">
    <source>
        <dbReference type="NCBIfam" id="TIGR00392"/>
    </source>
</evidence>
<dbReference type="InterPro" id="IPR002301">
    <property type="entry name" value="Ile-tRNA-ligase"/>
</dbReference>
<dbReference type="InterPro" id="IPR002300">
    <property type="entry name" value="aa-tRNA-synth_Ia"/>
</dbReference>
<gene>
    <name evidence="12" type="ORF">GKO46_07490</name>
    <name evidence="13" type="ORF">GKO48_01495</name>
</gene>
<dbReference type="EC" id="6.1.1.5" evidence="1 9"/>
<name>A0AAJ5ZBQ3_9CHLR</name>
<reference evidence="13" key="2">
    <citation type="journal article" date="2023" name="Nat. Commun.">
        <title>Cultivation of marine bacteria of the SAR202 clade.</title>
        <authorList>
            <person name="Lim Y."/>
            <person name="Seo J.H."/>
            <person name="Giovannoni S.J."/>
            <person name="Kang I."/>
            <person name="Cho J.C."/>
        </authorList>
    </citation>
    <scope>NUCLEOTIDE SEQUENCE</scope>
    <source>
        <strain evidence="13">JH1073</strain>
    </source>
</reference>
<dbReference type="EMBL" id="CP046147">
    <property type="protein sequence ID" value="WFG38334.1"/>
    <property type="molecule type" value="Genomic_DNA"/>
</dbReference>
<evidence type="ECO:0000313" key="15">
    <source>
        <dbReference type="Proteomes" id="UP001321249"/>
    </source>
</evidence>
<keyword evidence="14" id="KW-1185">Reference proteome</keyword>
<evidence type="ECO:0000313" key="12">
    <source>
        <dbReference type="EMBL" id="MDG0866914.1"/>
    </source>
</evidence>
<evidence type="ECO:0000256" key="2">
    <source>
        <dbReference type="ARBA" id="ARBA00022598"/>
    </source>
</evidence>
<dbReference type="RefSeq" id="WP_342824758.1">
    <property type="nucleotide sequence ID" value="NZ_CP046146.1"/>
</dbReference>
<dbReference type="Proteomes" id="UP001321249">
    <property type="component" value="Unassembled WGS sequence"/>
</dbReference>
<dbReference type="Gene3D" id="3.40.50.620">
    <property type="entry name" value="HUPs"/>
    <property type="match status" value="2"/>
</dbReference>
<dbReference type="Gene3D" id="1.10.730.10">
    <property type="entry name" value="Isoleucyl-tRNA Synthetase, Domain 1"/>
    <property type="match status" value="1"/>
</dbReference>
<evidence type="ECO:0000259" key="10">
    <source>
        <dbReference type="Pfam" id="PF00133"/>
    </source>
</evidence>
<dbReference type="GO" id="GO:0005737">
    <property type="term" value="C:cytoplasm"/>
    <property type="evidence" value="ECO:0007669"/>
    <property type="project" value="UniProtKB-UniRule"/>
</dbReference>
<dbReference type="PRINTS" id="PR00984">
    <property type="entry name" value="TRNASYNTHILE"/>
</dbReference>
<dbReference type="SUPFAM" id="SSF47323">
    <property type="entry name" value="Anticodon-binding domain of a subclass of class I aminoacyl-tRNA synthetases"/>
    <property type="match status" value="2"/>
</dbReference>
<dbReference type="InterPro" id="IPR009008">
    <property type="entry name" value="Val/Leu/Ile-tRNA-synth_edit"/>
</dbReference>
<dbReference type="GO" id="GO:0000049">
    <property type="term" value="F:tRNA binding"/>
    <property type="evidence" value="ECO:0007669"/>
    <property type="project" value="InterPro"/>
</dbReference>
<evidence type="ECO:0000256" key="7">
    <source>
        <dbReference type="ARBA" id="ARBA00025217"/>
    </source>
</evidence>
<keyword evidence="2 13" id="KW-0436">Ligase</keyword>
<reference evidence="14 15" key="1">
    <citation type="submission" date="2019-11" db="EMBL/GenBank/DDBJ databases">
        <authorList>
            <person name="Cho J.-C."/>
        </authorList>
    </citation>
    <scope>NUCLEOTIDE SEQUENCE [LARGE SCALE GENOMIC DNA]</scope>
    <source>
        <strain evidence="13 14">JH1073</strain>
        <strain evidence="12 15">JH702</strain>
    </source>
</reference>
<evidence type="ECO:0000259" key="11">
    <source>
        <dbReference type="Pfam" id="PF08264"/>
    </source>
</evidence>
<keyword evidence="6" id="KW-0030">Aminoacyl-tRNA synthetase</keyword>
<comment type="catalytic activity">
    <reaction evidence="8">
        <text>tRNA(Ile) + L-isoleucine + ATP = L-isoleucyl-tRNA(Ile) + AMP + diphosphate</text>
        <dbReference type="Rhea" id="RHEA:11060"/>
        <dbReference type="Rhea" id="RHEA-COMP:9666"/>
        <dbReference type="Rhea" id="RHEA-COMP:9695"/>
        <dbReference type="ChEBI" id="CHEBI:30616"/>
        <dbReference type="ChEBI" id="CHEBI:33019"/>
        <dbReference type="ChEBI" id="CHEBI:58045"/>
        <dbReference type="ChEBI" id="CHEBI:78442"/>
        <dbReference type="ChEBI" id="CHEBI:78528"/>
        <dbReference type="ChEBI" id="CHEBI:456215"/>
        <dbReference type="EC" id="6.1.1.5"/>
    </reaction>
</comment>
<dbReference type="GO" id="GO:0005524">
    <property type="term" value="F:ATP binding"/>
    <property type="evidence" value="ECO:0007669"/>
    <property type="project" value="UniProtKB-KW"/>
</dbReference>
<organism evidence="13 14">
    <name type="scientific">Candidatus Lucifugimonas marina</name>
    <dbReference type="NCBI Taxonomy" id="3038979"/>
    <lineage>
        <taxon>Bacteria</taxon>
        <taxon>Bacillati</taxon>
        <taxon>Chloroflexota</taxon>
        <taxon>Dehalococcoidia</taxon>
        <taxon>SAR202 cluster</taxon>
        <taxon>Candidatus Lucifugimonadales</taxon>
        <taxon>Candidatus Lucifugimonadaceae</taxon>
        <taxon>Candidatus Lucifugimonas</taxon>
    </lineage>
</organism>
<dbReference type="InterPro" id="IPR023586">
    <property type="entry name" value="Ile-tRNA-ligase_type2"/>
</dbReference>
<dbReference type="Pfam" id="PF19302">
    <property type="entry name" value="DUF5915"/>
    <property type="match status" value="1"/>
</dbReference>
<evidence type="ECO:0000313" key="13">
    <source>
        <dbReference type="EMBL" id="WFG38334.1"/>
    </source>
</evidence>
<dbReference type="Proteomes" id="UP001219901">
    <property type="component" value="Chromosome"/>
</dbReference>
<comment type="function">
    <text evidence="7">Catalyzes the attachment of isoleucine to tRNA(Ile). As IleRS can inadvertently accommodate and process structurally similar amino acids such as valine, to avoid such errors it has two additional distinct tRNA(Ile)-dependent editing activities. One activity is designated as 'pretransfer' editing and involves the hydrolysis of activated Val-AMP. The other activity is designated 'posttransfer' editing and involves deacylation of mischarged Val-tRNA(Ile).</text>
</comment>
<dbReference type="CDD" id="cd07961">
    <property type="entry name" value="Anticodon_Ia_Ile_ABEc"/>
    <property type="match status" value="1"/>
</dbReference>
<dbReference type="InterPro" id="IPR013155">
    <property type="entry name" value="M/V/L/I-tRNA-synth_anticd-bd"/>
</dbReference>
<feature type="domain" description="Methionyl/Valyl/Leucyl/Isoleucyl-tRNA synthetase anticodon-binding" evidence="11">
    <location>
        <begin position="716"/>
        <end position="865"/>
    </location>
</feature>
<evidence type="ECO:0000256" key="3">
    <source>
        <dbReference type="ARBA" id="ARBA00022741"/>
    </source>
</evidence>
<dbReference type="EMBL" id="WMBE01000002">
    <property type="protein sequence ID" value="MDG0866914.1"/>
    <property type="molecule type" value="Genomic_DNA"/>
</dbReference>
<dbReference type="InterPro" id="IPR033709">
    <property type="entry name" value="Anticodon_Ile_ABEc"/>
</dbReference>
<feature type="domain" description="Aminoacyl-tRNA synthetase class Ia" evidence="10">
    <location>
        <begin position="21"/>
        <end position="643"/>
    </location>
</feature>
<dbReference type="GO" id="GO:0004822">
    <property type="term" value="F:isoleucine-tRNA ligase activity"/>
    <property type="evidence" value="ECO:0007669"/>
    <property type="project" value="UniProtKB-UniRule"/>
</dbReference>
<dbReference type="Pfam" id="PF08264">
    <property type="entry name" value="Anticodon_1"/>
    <property type="match status" value="1"/>
</dbReference>
<evidence type="ECO:0000256" key="4">
    <source>
        <dbReference type="ARBA" id="ARBA00022840"/>
    </source>
</evidence>
<dbReference type="GO" id="GO:0006428">
    <property type="term" value="P:isoleucyl-tRNA aminoacylation"/>
    <property type="evidence" value="ECO:0007669"/>
    <property type="project" value="UniProtKB-UniRule"/>
</dbReference>
<proteinExistence type="predicted"/>
<dbReference type="PANTHER" id="PTHR42780:SF1">
    <property type="entry name" value="ISOLEUCINE--TRNA LIGASE, CYTOPLASMIC"/>
    <property type="match status" value="1"/>
</dbReference>
<dbReference type="PANTHER" id="PTHR42780">
    <property type="entry name" value="SOLEUCYL-TRNA SYNTHETASE"/>
    <property type="match status" value="1"/>
</dbReference>
<dbReference type="Pfam" id="PF00133">
    <property type="entry name" value="tRNA-synt_1"/>
    <property type="match status" value="1"/>
</dbReference>
<protein>
    <recommendedName>
        <fullName evidence="1 9">Isoleucine--tRNA ligase</fullName>
        <ecNumber evidence="1 9">6.1.1.5</ecNumber>
    </recommendedName>
</protein>
<keyword evidence="5" id="KW-0648">Protein biosynthesis</keyword>
<dbReference type="NCBIfam" id="TIGR00392">
    <property type="entry name" value="ileS"/>
    <property type="match status" value="1"/>
</dbReference>
<keyword evidence="4" id="KW-0067">ATP-binding</keyword>
<evidence type="ECO:0000256" key="1">
    <source>
        <dbReference type="ARBA" id="ARBA00013165"/>
    </source>
</evidence>
<dbReference type="SUPFAM" id="SSF52374">
    <property type="entry name" value="Nucleotidylyl transferase"/>
    <property type="match status" value="1"/>
</dbReference>
<reference evidence="14" key="3">
    <citation type="submission" date="2023-06" db="EMBL/GenBank/DDBJ databases">
        <title>Pangenomics reveal diversification of enzyme families and niche specialization in globally abundant SAR202 bacteria.</title>
        <authorList>
            <person name="Saw J.H.W."/>
        </authorList>
    </citation>
    <scope>NUCLEOTIDE SEQUENCE [LARGE SCALE GENOMIC DNA]</scope>
    <source>
        <strain evidence="14">JH1073</strain>
    </source>
</reference>
<keyword evidence="3" id="KW-0547">Nucleotide-binding</keyword>